<keyword evidence="5" id="KW-1185">Reference proteome</keyword>
<dbReference type="AlphaFoldDB" id="A0A365GY59"/>
<feature type="domain" description="PASTA" evidence="3">
    <location>
        <begin position="54"/>
        <end position="118"/>
    </location>
</feature>
<dbReference type="OrthoDB" id="3483593at2"/>
<name>A0A365GY59_9ACTN</name>
<dbReference type="Pfam" id="PF03793">
    <property type="entry name" value="PASTA"/>
    <property type="match status" value="2"/>
</dbReference>
<comment type="caution">
    <text evidence="4">The sequence shown here is derived from an EMBL/GenBank/DDBJ whole genome shotgun (WGS) entry which is preliminary data.</text>
</comment>
<feature type="region of interest" description="Disordered" evidence="1">
    <location>
        <begin position="160"/>
        <end position="184"/>
    </location>
</feature>
<dbReference type="SMART" id="SM00740">
    <property type="entry name" value="PASTA"/>
    <property type="match status" value="2"/>
</dbReference>
<sequence length="184" mass="18246">MPDQQMSGSTMLLLGGGMTVGVAAVLGLTLVLGPAHAPVRRATEPAPVEQISAGAVAVPALVGLDSMAATGRLAARRLGVADVIRVPSSLPAGQVVRAYPRAGTPLPPGGQVTLYVSVGPDGPAASARVTVPYFTGMDAQQARGVAGQLGLLVTVQGSGTTVSGQSPAPGTVLPRGGTVRLDLR</sequence>
<dbReference type="EMBL" id="QLYX01000017">
    <property type="protein sequence ID" value="RAY11742.1"/>
    <property type="molecule type" value="Genomic_DNA"/>
</dbReference>
<dbReference type="RefSeq" id="WP_111871320.1">
    <property type="nucleotide sequence ID" value="NZ_QLYX01000017.1"/>
</dbReference>
<dbReference type="PROSITE" id="PS51178">
    <property type="entry name" value="PASTA"/>
    <property type="match status" value="2"/>
</dbReference>
<evidence type="ECO:0000259" key="3">
    <source>
        <dbReference type="PROSITE" id="PS51178"/>
    </source>
</evidence>
<evidence type="ECO:0000313" key="5">
    <source>
        <dbReference type="Proteomes" id="UP000251891"/>
    </source>
</evidence>
<protein>
    <recommendedName>
        <fullName evidence="3">PASTA domain-containing protein</fullName>
    </recommendedName>
</protein>
<dbReference type="Proteomes" id="UP000251891">
    <property type="component" value="Unassembled WGS sequence"/>
</dbReference>
<evidence type="ECO:0000256" key="1">
    <source>
        <dbReference type="SAM" id="MobiDB-lite"/>
    </source>
</evidence>
<keyword evidence="2" id="KW-0812">Transmembrane</keyword>
<dbReference type="CDD" id="cd06577">
    <property type="entry name" value="PASTA_pknB"/>
    <property type="match status" value="1"/>
</dbReference>
<feature type="transmembrane region" description="Helical" evidence="2">
    <location>
        <begin position="12"/>
        <end position="32"/>
    </location>
</feature>
<evidence type="ECO:0000256" key="2">
    <source>
        <dbReference type="SAM" id="Phobius"/>
    </source>
</evidence>
<reference evidence="4 5" key="1">
    <citation type="submission" date="2018-06" db="EMBL/GenBank/DDBJ databases">
        <title>Actinomadura craniellae sp. nov. isolated from marine sponge Craniella sp.</title>
        <authorList>
            <person name="Li L."/>
            <person name="Xu Q.H."/>
            <person name="Lin H.W."/>
            <person name="Lu Y.H."/>
        </authorList>
    </citation>
    <scope>NUCLEOTIDE SEQUENCE [LARGE SCALE GENOMIC DNA]</scope>
    <source>
        <strain evidence="4 5">LHW63021</strain>
    </source>
</reference>
<feature type="domain" description="PASTA" evidence="3">
    <location>
        <begin position="125"/>
        <end position="184"/>
    </location>
</feature>
<dbReference type="Gene3D" id="3.30.10.20">
    <property type="match status" value="2"/>
</dbReference>
<dbReference type="CDD" id="cd06575">
    <property type="entry name" value="PASTA_Pbp2x-like_2"/>
    <property type="match status" value="1"/>
</dbReference>
<accession>A0A365GY59</accession>
<evidence type="ECO:0000313" key="4">
    <source>
        <dbReference type="EMBL" id="RAY11742.1"/>
    </source>
</evidence>
<keyword evidence="2" id="KW-1133">Transmembrane helix</keyword>
<gene>
    <name evidence="4" type="ORF">DPM19_29470</name>
</gene>
<organism evidence="4 5">
    <name type="scientific">Actinomadura craniellae</name>
    <dbReference type="NCBI Taxonomy" id="2231787"/>
    <lineage>
        <taxon>Bacteria</taxon>
        <taxon>Bacillati</taxon>
        <taxon>Actinomycetota</taxon>
        <taxon>Actinomycetes</taxon>
        <taxon>Streptosporangiales</taxon>
        <taxon>Thermomonosporaceae</taxon>
        <taxon>Actinomadura</taxon>
    </lineage>
</organism>
<dbReference type="InterPro" id="IPR005543">
    <property type="entry name" value="PASTA_dom"/>
</dbReference>
<dbReference type="SUPFAM" id="SSF54184">
    <property type="entry name" value="Penicillin-binding protein 2x (pbp-2x), c-terminal domain"/>
    <property type="match status" value="1"/>
</dbReference>
<proteinExistence type="predicted"/>
<keyword evidence="2" id="KW-0472">Membrane</keyword>